<dbReference type="Gene3D" id="1.10.287.1260">
    <property type="match status" value="1"/>
</dbReference>
<comment type="caution">
    <text evidence="5">Lacks conserved residue(s) required for the propagation of feature annotation.</text>
</comment>
<dbReference type="Proteomes" id="UP000321039">
    <property type="component" value="Unassembled WGS sequence"/>
</dbReference>
<evidence type="ECO:0000313" key="8">
    <source>
        <dbReference type="Proteomes" id="UP000321039"/>
    </source>
</evidence>
<dbReference type="EMBL" id="VRZA01000009">
    <property type="protein sequence ID" value="TXS89878.1"/>
    <property type="molecule type" value="Genomic_DNA"/>
</dbReference>
<keyword evidence="2 5" id="KW-0812">Transmembrane</keyword>
<name>A0A5C8ZN38_9GAMM</name>
<dbReference type="PANTHER" id="PTHR30221:SF1">
    <property type="entry name" value="SMALL-CONDUCTANCE MECHANOSENSITIVE CHANNEL"/>
    <property type="match status" value="1"/>
</dbReference>
<comment type="similarity">
    <text evidence="5">Belongs to the MscS (TC 1.A.23) family.</text>
</comment>
<evidence type="ECO:0000256" key="4">
    <source>
        <dbReference type="ARBA" id="ARBA00023136"/>
    </source>
</evidence>
<dbReference type="GO" id="GO:0008381">
    <property type="term" value="F:mechanosensitive monoatomic ion channel activity"/>
    <property type="evidence" value="ECO:0007669"/>
    <property type="project" value="InterPro"/>
</dbReference>
<sequence>MNNDDLAIEFAAVADMFSASTLFMLVICFAGLWLLNFGIRHFMGRLMLRFPSRRFFILQLSTLMSFLLYIVGTVVLVVGVLRPPKEFLIAIGGSAAVALGFALKDVAASLVSGIILLFDRPFQVGDRVSFGDTYGEIVNITLRSVRLRTLDDSIVTIPNARFITDVVSSANMGAMDMMVVIDFHLALDADLAEAQRILRQVIVTSRYAYLKKPVVFAIEEVQVAERLAIRLRAKAYVLDVEYEKAFQSDVTTRATALFRERGLPRPARG</sequence>
<dbReference type="InterPro" id="IPR006685">
    <property type="entry name" value="MscS_channel_2nd"/>
</dbReference>
<evidence type="ECO:0000256" key="3">
    <source>
        <dbReference type="ARBA" id="ARBA00022989"/>
    </source>
</evidence>
<comment type="function">
    <text evidence="5">Mechanosensitive channel that participates in the regulation of osmotic pressure changes within the cell, opening in response to stretch forces in the membrane lipid bilayer, without the need for other proteins. Contributes to normal resistance to hypoosmotic shock. Forms an ion channel of 1.0 nanosiemens conductance with a slight preference for anions.</text>
</comment>
<keyword evidence="5" id="KW-0407">Ion channel</keyword>
<dbReference type="InterPro" id="IPR010920">
    <property type="entry name" value="LSM_dom_sf"/>
</dbReference>
<gene>
    <name evidence="7" type="ORF">FV139_19320</name>
</gene>
<feature type="transmembrane region" description="Helical" evidence="5">
    <location>
        <begin position="56"/>
        <end position="81"/>
    </location>
</feature>
<keyword evidence="3 5" id="KW-1133">Transmembrane helix</keyword>
<keyword evidence="5" id="KW-0406">Ion transport</keyword>
<comment type="subcellular location">
    <subcellularLocation>
        <location evidence="5">Cell inner membrane</location>
        <topology evidence="5">Multi-pass membrane protein</topology>
    </subcellularLocation>
    <subcellularLocation>
        <location evidence="1">Membrane</location>
    </subcellularLocation>
</comment>
<feature type="domain" description="Mechanosensitive ion channel MscS" evidence="6">
    <location>
        <begin position="105"/>
        <end position="167"/>
    </location>
</feature>
<feature type="transmembrane region" description="Helical" evidence="5">
    <location>
        <begin position="12"/>
        <end position="35"/>
    </location>
</feature>
<comment type="caution">
    <text evidence="7">The sequence shown here is derived from an EMBL/GenBank/DDBJ whole genome shotgun (WGS) entry which is preliminary data.</text>
</comment>
<dbReference type="AlphaFoldDB" id="A0A5C8ZN38"/>
<organism evidence="7 8">
    <name type="scientific">Parahaliea maris</name>
    <dbReference type="NCBI Taxonomy" id="2716870"/>
    <lineage>
        <taxon>Bacteria</taxon>
        <taxon>Pseudomonadati</taxon>
        <taxon>Pseudomonadota</taxon>
        <taxon>Gammaproteobacteria</taxon>
        <taxon>Cellvibrionales</taxon>
        <taxon>Halieaceae</taxon>
        <taxon>Parahaliea</taxon>
    </lineage>
</organism>
<dbReference type="InterPro" id="IPR023408">
    <property type="entry name" value="MscS_beta-dom_sf"/>
</dbReference>
<keyword evidence="5" id="KW-1003">Cell membrane</keyword>
<dbReference type="Gene3D" id="2.30.30.60">
    <property type="match status" value="1"/>
</dbReference>
<feature type="transmembrane region" description="Helical" evidence="5">
    <location>
        <begin position="87"/>
        <end position="118"/>
    </location>
</feature>
<dbReference type="GO" id="GO:0005886">
    <property type="term" value="C:plasma membrane"/>
    <property type="evidence" value="ECO:0007669"/>
    <property type="project" value="UniProtKB-SubCell"/>
</dbReference>
<keyword evidence="5" id="KW-0813">Transport</keyword>
<dbReference type="InterPro" id="IPR045275">
    <property type="entry name" value="MscS_archaea/bacteria_type"/>
</dbReference>
<dbReference type="PANTHER" id="PTHR30221">
    <property type="entry name" value="SMALL-CONDUCTANCE MECHANOSENSITIVE CHANNEL"/>
    <property type="match status" value="1"/>
</dbReference>
<keyword evidence="8" id="KW-1185">Reference proteome</keyword>
<keyword evidence="5" id="KW-0997">Cell inner membrane</keyword>
<keyword evidence="4 5" id="KW-0472">Membrane</keyword>
<proteinExistence type="inferred from homology"/>
<evidence type="ECO:0000259" key="6">
    <source>
        <dbReference type="Pfam" id="PF00924"/>
    </source>
</evidence>
<evidence type="ECO:0000313" key="7">
    <source>
        <dbReference type="EMBL" id="TXS89878.1"/>
    </source>
</evidence>
<dbReference type="Pfam" id="PF00924">
    <property type="entry name" value="MS_channel_2nd"/>
    <property type="match status" value="1"/>
</dbReference>
<comment type="subunit">
    <text evidence="5">Homoheptamer.</text>
</comment>
<evidence type="ECO:0000256" key="2">
    <source>
        <dbReference type="ARBA" id="ARBA00022692"/>
    </source>
</evidence>
<evidence type="ECO:0000256" key="1">
    <source>
        <dbReference type="ARBA" id="ARBA00004370"/>
    </source>
</evidence>
<protein>
    <recommendedName>
        <fullName evidence="5">Small-conductance mechanosensitive channel</fullName>
    </recommendedName>
</protein>
<reference evidence="7 8" key="1">
    <citation type="submission" date="2019-08" db="EMBL/GenBank/DDBJ databases">
        <title>Parahaliea maris sp. nov., isolated from the surface seawater.</title>
        <authorList>
            <person name="Liu Y."/>
        </authorList>
    </citation>
    <scope>NUCLEOTIDE SEQUENCE [LARGE SCALE GENOMIC DNA]</scope>
    <source>
        <strain evidence="7 8">HSLHS9</strain>
    </source>
</reference>
<dbReference type="RefSeq" id="WP_148070127.1">
    <property type="nucleotide sequence ID" value="NZ_VRZA01000009.1"/>
</dbReference>
<evidence type="ECO:0000256" key="5">
    <source>
        <dbReference type="RuleBase" id="RU369025"/>
    </source>
</evidence>
<dbReference type="SUPFAM" id="SSF50182">
    <property type="entry name" value="Sm-like ribonucleoproteins"/>
    <property type="match status" value="1"/>
</dbReference>
<accession>A0A5C8ZN38</accession>